<evidence type="ECO:0000256" key="4">
    <source>
        <dbReference type="ARBA" id="ARBA00023136"/>
    </source>
</evidence>
<reference evidence="7" key="1">
    <citation type="journal article" date="2025" name="Foods">
        <title>Unveiling the Microbial Signatures of Arabica Coffee Cherries: Insights into Ripeness Specific Diversity, Functional Traits, and Implications for Quality and Safety.</title>
        <authorList>
            <consortium name="RefSeq"/>
            <person name="Tenea G.N."/>
            <person name="Cifuentes V."/>
            <person name="Reyes P."/>
            <person name="Cevallos-Vallejos M."/>
        </authorList>
    </citation>
    <scope>NUCLEOTIDE SEQUENCE [LARGE SCALE GENOMIC DNA]</scope>
</reference>
<organism evidence="7 8">
    <name type="scientific">Coffea arabica</name>
    <name type="common">Arabian coffee</name>
    <dbReference type="NCBI Taxonomy" id="13443"/>
    <lineage>
        <taxon>Eukaryota</taxon>
        <taxon>Viridiplantae</taxon>
        <taxon>Streptophyta</taxon>
        <taxon>Embryophyta</taxon>
        <taxon>Tracheophyta</taxon>
        <taxon>Spermatophyta</taxon>
        <taxon>Magnoliopsida</taxon>
        <taxon>eudicotyledons</taxon>
        <taxon>Gunneridae</taxon>
        <taxon>Pentapetalae</taxon>
        <taxon>asterids</taxon>
        <taxon>lamiids</taxon>
        <taxon>Gentianales</taxon>
        <taxon>Rubiaceae</taxon>
        <taxon>Ixoroideae</taxon>
        <taxon>Gardenieae complex</taxon>
        <taxon>Bertiereae - Coffeeae clade</taxon>
        <taxon>Coffeeae</taxon>
        <taxon>Coffea</taxon>
    </lineage>
</organism>
<dbReference type="Gene3D" id="2.60.40.1820">
    <property type="match status" value="1"/>
</dbReference>
<dbReference type="PANTHER" id="PTHR31234">
    <property type="entry name" value="LATE EMBRYOGENESIS ABUNDANT (LEA) HYDROXYPROLINE-RICH GLYCOPROTEIN FAMILY"/>
    <property type="match status" value="1"/>
</dbReference>
<dbReference type="GO" id="GO:0016020">
    <property type="term" value="C:membrane"/>
    <property type="evidence" value="ECO:0007669"/>
    <property type="project" value="UniProtKB-SubCell"/>
</dbReference>
<reference evidence="8" key="2">
    <citation type="submission" date="2025-08" db="UniProtKB">
        <authorList>
            <consortium name="RefSeq"/>
        </authorList>
    </citation>
    <scope>IDENTIFICATION</scope>
    <source>
        <tissue evidence="8">Leaves</tissue>
    </source>
</reference>
<sequence>MPRNQQVEVEPLSPAAAPYWNNIDDDGLTVEYKRHRRHQKYVMCCGCVTALILIPVVVVCVLIFTVFGARCPKLRVNSLQIDGLDRVNWTDIRPNTNLSIIADVSVKNPNIASFKYNNASTILYYDGNIIGGAKTPGATAKAGRTLRLNVTMDILLAKFLNVSRLQADYLAGILPMSSYTRISGRVKIFNLIKRGVVVRTNCSMIVNVTSYTIKHQDCKRKVTL</sequence>
<dbReference type="InterPro" id="IPR004864">
    <property type="entry name" value="LEA_2"/>
</dbReference>
<evidence type="ECO:0000256" key="1">
    <source>
        <dbReference type="ARBA" id="ARBA00004167"/>
    </source>
</evidence>
<evidence type="ECO:0000259" key="6">
    <source>
        <dbReference type="Pfam" id="PF03168"/>
    </source>
</evidence>
<dbReference type="GO" id="GO:0098542">
    <property type="term" value="P:defense response to other organism"/>
    <property type="evidence" value="ECO:0007669"/>
    <property type="project" value="InterPro"/>
</dbReference>
<proteinExistence type="predicted"/>
<evidence type="ECO:0000256" key="3">
    <source>
        <dbReference type="ARBA" id="ARBA00022989"/>
    </source>
</evidence>
<name>A0A6P6TY22_COFAR</name>
<dbReference type="Pfam" id="PF03168">
    <property type="entry name" value="LEA_2"/>
    <property type="match status" value="1"/>
</dbReference>
<gene>
    <name evidence="8" type="primary">LOC113705018</name>
</gene>
<keyword evidence="4 5" id="KW-0472">Membrane</keyword>
<feature type="transmembrane region" description="Helical" evidence="5">
    <location>
        <begin position="41"/>
        <end position="67"/>
    </location>
</feature>
<accession>A0A6P6TY22</accession>
<protein>
    <submittedName>
        <fullName evidence="8">Late embryogenesis abundant protein At1g64065-like</fullName>
    </submittedName>
</protein>
<dbReference type="RefSeq" id="XP_027082681.1">
    <property type="nucleotide sequence ID" value="XM_027226880.1"/>
</dbReference>
<evidence type="ECO:0000313" key="8">
    <source>
        <dbReference type="RefSeq" id="XP_027082681.1"/>
    </source>
</evidence>
<keyword evidence="3 5" id="KW-1133">Transmembrane helix</keyword>
<evidence type="ECO:0000256" key="2">
    <source>
        <dbReference type="ARBA" id="ARBA00022692"/>
    </source>
</evidence>
<dbReference type="OrthoDB" id="764273at2759"/>
<dbReference type="PANTHER" id="PTHR31234:SF65">
    <property type="entry name" value="LATE EMBRYOGENESIS ABUNDANT PROTEIN, LEA_2 SUBGROUP"/>
    <property type="match status" value="1"/>
</dbReference>
<evidence type="ECO:0000313" key="7">
    <source>
        <dbReference type="Proteomes" id="UP001652660"/>
    </source>
</evidence>
<dbReference type="GeneID" id="113705018"/>
<dbReference type="Proteomes" id="UP001652660">
    <property type="component" value="Chromosome 8e"/>
</dbReference>
<dbReference type="InterPro" id="IPR044839">
    <property type="entry name" value="NDR1-like"/>
</dbReference>
<keyword evidence="2 5" id="KW-0812">Transmembrane</keyword>
<evidence type="ECO:0000256" key="5">
    <source>
        <dbReference type="SAM" id="Phobius"/>
    </source>
</evidence>
<feature type="domain" description="Late embryogenesis abundant protein LEA-2 subgroup" evidence="6">
    <location>
        <begin position="104"/>
        <end position="203"/>
    </location>
</feature>
<comment type="subcellular location">
    <subcellularLocation>
        <location evidence="1">Membrane</location>
        <topology evidence="1">Single-pass membrane protein</topology>
    </subcellularLocation>
</comment>
<dbReference type="SUPFAM" id="SSF117070">
    <property type="entry name" value="LEA14-like"/>
    <property type="match status" value="1"/>
</dbReference>
<keyword evidence="7" id="KW-1185">Reference proteome</keyword>
<dbReference type="AlphaFoldDB" id="A0A6P6TY22"/>